<protein>
    <submittedName>
        <fullName evidence="1">Uncharacterized protein</fullName>
    </submittedName>
</protein>
<dbReference type="AlphaFoldDB" id="A0AAU9L0X2"/>
<name>A0AAU9L0X2_9STRA</name>
<dbReference type="Proteomes" id="UP001160483">
    <property type="component" value="Unassembled WGS sequence"/>
</dbReference>
<sequence length="147" mass="16500">MKLYHAISLVAVTAHASDARNFSFQGELNGWYSCPKYTFAINGTSDDHDAECAVFGAPFCYPGICTTECVNHHRHFCEANTCCKRPENCIKCLAAARHYGFIINFTGTSYGRITYKIGWSGERLYHGPTWIRSQYNAGLRRSALDRG</sequence>
<dbReference type="EMBL" id="CAKKTJ010000324">
    <property type="protein sequence ID" value="CAH0480217.1"/>
    <property type="molecule type" value="Genomic_DNA"/>
</dbReference>
<evidence type="ECO:0000313" key="2">
    <source>
        <dbReference type="Proteomes" id="UP001160483"/>
    </source>
</evidence>
<gene>
    <name evidence="1" type="ORF">PBS003_LOCUS6842</name>
</gene>
<accession>A0AAU9L0X2</accession>
<evidence type="ECO:0000313" key="1">
    <source>
        <dbReference type="EMBL" id="CAH0480217.1"/>
    </source>
</evidence>
<comment type="caution">
    <text evidence="1">The sequence shown here is derived from an EMBL/GenBank/DDBJ whole genome shotgun (WGS) entry which is preliminary data.</text>
</comment>
<reference evidence="1" key="1">
    <citation type="submission" date="2021-11" db="EMBL/GenBank/DDBJ databases">
        <authorList>
            <person name="Islam A."/>
            <person name="Islam S."/>
            <person name="Flora M.S."/>
            <person name="Rahman M."/>
            <person name="Ziaur R.M."/>
            <person name="Epstein J.H."/>
            <person name="Hassan M."/>
            <person name="Klassen M."/>
            <person name="Woodard K."/>
            <person name="Webb A."/>
            <person name="Webby R.J."/>
            <person name="El Zowalaty M.E."/>
        </authorList>
    </citation>
    <scope>NUCLEOTIDE SEQUENCE</scope>
    <source>
        <strain evidence="1">Pbs3</strain>
    </source>
</reference>
<organism evidence="1 2">
    <name type="scientific">Peronospora belbahrii</name>
    <dbReference type="NCBI Taxonomy" id="622444"/>
    <lineage>
        <taxon>Eukaryota</taxon>
        <taxon>Sar</taxon>
        <taxon>Stramenopiles</taxon>
        <taxon>Oomycota</taxon>
        <taxon>Peronosporomycetes</taxon>
        <taxon>Peronosporales</taxon>
        <taxon>Peronosporaceae</taxon>
        <taxon>Peronospora</taxon>
    </lineage>
</organism>
<proteinExistence type="predicted"/>